<feature type="region of interest" description="Disordered" evidence="1">
    <location>
        <begin position="444"/>
        <end position="479"/>
    </location>
</feature>
<evidence type="ECO:0000313" key="2">
    <source>
        <dbReference type="EMBL" id="KAF4954497.1"/>
    </source>
</evidence>
<protein>
    <submittedName>
        <fullName evidence="2">Uncharacterized protein</fullName>
    </submittedName>
</protein>
<dbReference type="Proteomes" id="UP000622797">
    <property type="component" value="Unassembled WGS sequence"/>
</dbReference>
<gene>
    <name evidence="2" type="ORF">FSARC_12110</name>
</gene>
<dbReference type="OrthoDB" id="5383572at2759"/>
<accession>A0A8H4WXW9</accession>
<proteinExistence type="predicted"/>
<sequence>MDAPPDPFGSPPAPAKDQYACFPLLYDPTLAVSGVLPSCSASCGNLLLPMDSSRRTSSSCVKVEDWVMIKDAMQAAAKTEVPDQTKIDMTGFGDLYTSSISYDYSGNEIHIFELETPEMIVWCSDEYQTWLKRPNANDDTPFPQDSLHFTQALGMPSSFCLAKLFKTIQIYLQPGSESLIGFAFPYDAEADGNRGAALSITGQSQPQAVSDSLAPPSTVSMPLPLSLPSPLSSLPAPLAALLGQQSDDEPSLDDIIDMSYDNAKVNADVQSMILQIMIWHIDPEDRNVFCGTEEKPNNLDPSFTARIQSEIATWIKNEYFPAYICRMLATNNGSISTPYSFTSQELNSINYWWTGKGTGTLSASKEYKFLSQAVQRYVTLQTYPLVAKLYEGGRGCHYSDLLYQKVTASPRLLAGLQNRDPQTGTSQLTKICCIMDALDQGRTTTETVPNNATSSSTTQANSQSTQPPDLPGHSHSPQITNTNSNLLALRALTAVRKEAWSQQFWGIGQMTDNKVQIAEQQWLSDCLEEILTMIIDKDPSLSGVIITNLYAEIDAISGTVLSWSQMDMKSKLQQLSSHFDKHLTDFMDFLCMASRTSWRNNDVVHQYLRGMARVQAAASAVSSKATDNTGEMGCTEAFAKTVWAILGTTAFLCAAINLTGQWSATQSPERASMIANVVSSLSQVTELGTDAWGAFIQDGSSPSYSAMVELMLSRQLDVYVSQVLESASFDAVSFDRWTNLLEEMQSRATSTSQATSIIEPDNPPSVNQNLSLSNLLSDPQQVVGWRKGFNIASPVLAKAEYTTSTALVIFFTSQLTKDSTTINERYMAFSDIQLALAAIGGGGSPVSGTSSSAIANLGLNGAEFGYGSAVAACCTAFAAVGPVLAGLCVIPNMVPFIWSSISSSTPPPVEMWLQDKGKPWADSVATSGCPIVISSTPASVACSQSATQAIKITITNTGTTPTVSQGLNFQFTTGPEDGTLFYNECTIVSVSGGASGTVTMQTSDSNLYMTIQNQTYQPSPGNSLTRTNISIKAHHELTLAVGETITLQLNGIIWCDDGSDAIINYAQAWNGDSWNGTLAASRTKS</sequence>
<evidence type="ECO:0000256" key="1">
    <source>
        <dbReference type="SAM" id="MobiDB-lite"/>
    </source>
</evidence>
<comment type="caution">
    <text evidence="2">The sequence shown here is derived from an EMBL/GenBank/DDBJ whole genome shotgun (WGS) entry which is preliminary data.</text>
</comment>
<dbReference type="EMBL" id="JABEXW010000810">
    <property type="protein sequence ID" value="KAF4954497.1"/>
    <property type="molecule type" value="Genomic_DNA"/>
</dbReference>
<reference evidence="2" key="1">
    <citation type="journal article" date="2020" name="BMC Genomics">
        <title>Correction to: Identification and distribution of gene clusters required for synthesis of sphingolipid metabolism inhibitors in diverse species of the filamentous fungus Fusarium.</title>
        <authorList>
            <person name="Kim H.S."/>
            <person name="Lohmar J.M."/>
            <person name="Busman M."/>
            <person name="Brown D.W."/>
            <person name="Naumann T.A."/>
            <person name="Divon H.H."/>
            <person name="Lysoe E."/>
            <person name="Uhlig S."/>
            <person name="Proctor R.H."/>
        </authorList>
    </citation>
    <scope>NUCLEOTIDE SEQUENCE</scope>
    <source>
        <strain evidence="2">NRRL 20472</strain>
    </source>
</reference>
<name>A0A8H4WXW9_9HYPO</name>
<dbReference type="AlphaFoldDB" id="A0A8H4WXW9"/>
<reference evidence="2" key="2">
    <citation type="submission" date="2020-05" db="EMBL/GenBank/DDBJ databases">
        <authorList>
            <person name="Kim H.-S."/>
            <person name="Proctor R.H."/>
            <person name="Brown D.W."/>
        </authorList>
    </citation>
    <scope>NUCLEOTIDE SEQUENCE</scope>
    <source>
        <strain evidence="2">NRRL 20472</strain>
    </source>
</reference>
<organism evidence="2 3">
    <name type="scientific">Fusarium sarcochroum</name>
    <dbReference type="NCBI Taxonomy" id="1208366"/>
    <lineage>
        <taxon>Eukaryota</taxon>
        <taxon>Fungi</taxon>
        <taxon>Dikarya</taxon>
        <taxon>Ascomycota</taxon>
        <taxon>Pezizomycotina</taxon>
        <taxon>Sordariomycetes</taxon>
        <taxon>Hypocreomycetidae</taxon>
        <taxon>Hypocreales</taxon>
        <taxon>Nectriaceae</taxon>
        <taxon>Fusarium</taxon>
        <taxon>Fusarium lateritium species complex</taxon>
    </lineage>
</organism>
<keyword evidence="3" id="KW-1185">Reference proteome</keyword>
<evidence type="ECO:0000313" key="3">
    <source>
        <dbReference type="Proteomes" id="UP000622797"/>
    </source>
</evidence>
<feature type="compositionally biased region" description="Low complexity" evidence="1">
    <location>
        <begin position="449"/>
        <end position="467"/>
    </location>
</feature>